<evidence type="ECO:0000313" key="3">
    <source>
        <dbReference type="Proteomes" id="UP000297248"/>
    </source>
</evidence>
<proteinExistence type="predicted"/>
<evidence type="ECO:0000313" key="1">
    <source>
        <dbReference type="EMBL" id="MBB3969915.1"/>
    </source>
</evidence>
<dbReference type="AlphaFoldDB" id="A0A4Y8ABQ8"/>
<evidence type="ECO:0000313" key="4">
    <source>
        <dbReference type="Proteomes" id="UP000583101"/>
    </source>
</evidence>
<dbReference type="EMBL" id="JACIEG010000004">
    <property type="protein sequence ID" value="MBB3969915.1"/>
    <property type="molecule type" value="Genomic_DNA"/>
</dbReference>
<protein>
    <submittedName>
        <fullName evidence="2">Uncharacterized protein</fullName>
    </submittedName>
</protein>
<keyword evidence="4" id="KW-1185">Reference proteome</keyword>
<reference evidence="1 4" key="3">
    <citation type="submission" date="2020-08" db="EMBL/GenBank/DDBJ databases">
        <title>Genomic Encyclopedia of Type Strains, Phase IV (KMG-IV): sequencing the most valuable type-strain genomes for metagenomic binning, comparative biology and taxonomic classification.</title>
        <authorList>
            <person name="Goeker M."/>
        </authorList>
    </citation>
    <scope>NUCLEOTIDE SEQUENCE [LARGE SCALE GENOMIC DNA]</scope>
    <source>
        <strain evidence="1 4">DSM 100995</strain>
    </source>
</reference>
<dbReference type="Proteomes" id="UP000297248">
    <property type="component" value="Unassembled WGS sequence"/>
</dbReference>
<dbReference type="Proteomes" id="UP000583101">
    <property type="component" value="Unassembled WGS sequence"/>
</dbReference>
<reference evidence="2 3" key="1">
    <citation type="journal article" date="2016" name="Int. J. Syst. Evol. Microbiol.">
        <title>Proposal of Mucilaginibacter phyllosphaerae sp. nov. isolated from the phyllosphere of Galium album.</title>
        <authorList>
            <person name="Aydogan E.L."/>
            <person name="Busse H.J."/>
            <person name="Moser G."/>
            <person name="Muller C."/>
            <person name="Kampfer P."/>
            <person name="Glaeser S.P."/>
        </authorList>
    </citation>
    <scope>NUCLEOTIDE SEQUENCE [LARGE SCALE GENOMIC DNA]</scope>
    <source>
        <strain evidence="2 3">PP-F2FG21</strain>
    </source>
</reference>
<gene>
    <name evidence="2" type="ORF">E2R65_15365</name>
    <name evidence="1" type="ORF">GGR35_002528</name>
</gene>
<organism evidence="2 3">
    <name type="scientific">Mucilaginibacter phyllosphaerae</name>
    <dbReference type="NCBI Taxonomy" id="1812349"/>
    <lineage>
        <taxon>Bacteria</taxon>
        <taxon>Pseudomonadati</taxon>
        <taxon>Bacteroidota</taxon>
        <taxon>Sphingobacteriia</taxon>
        <taxon>Sphingobacteriales</taxon>
        <taxon>Sphingobacteriaceae</taxon>
        <taxon>Mucilaginibacter</taxon>
    </lineage>
</organism>
<dbReference type="OrthoDB" id="799942at2"/>
<dbReference type="RefSeq" id="WP_134337361.1">
    <property type="nucleotide sequence ID" value="NZ_BMCZ01000005.1"/>
</dbReference>
<accession>A0A4Y8ABQ8</accession>
<sequence length="232" mass="27274">MNLDEIISDFDFDSVVRHESREYLNEGYKIVSYSDKDDDKKFITNGLKRFSNKDDKIVFLIEAINHQNELLDYVSTRIDYKVIDNYDNDNFSINNYEEFQRNQELLKEKKNHEARIFYAVRELEKLGLNDLNKNAFSQPQVSDLTRKINALLIKIDELSVGQEVIFNFIDELKGDLKDLNKDYPLGKKRWYQRFSGIVASYLGNKSADALYDLIKPDIIKILQDVSIDKLLH</sequence>
<comment type="caution">
    <text evidence="2">The sequence shown here is derived from an EMBL/GenBank/DDBJ whole genome shotgun (WGS) entry which is preliminary data.</text>
</comment>
<name>A0A4Y8ABQ8_9SPHI</name>
<reference evidence="2" key="2">
    <citation type="submission" date="2019-03" db="EMBL/GenBank/DDBJ databases">
        <authorList>
            <person name="Yan Y.-Q."/>
            <person name="Du Z.-J."/>
        </authorList>
    </citation>
    <scope>NUCLEOTIDE SEQUENCE</scope>
    <source>
        <strain evidence="2">PP-F2FG21</strain>
    </source>
</reference>
<evidence type="ECO:0000313" key="2">
    <source>
        <dbReference type="EMBL" id="TEW65289.1"/>
    </source>
</evidence>
<dbReference type="EMBL" id="SNQG01000005">
    <property type="protein sequence ID" value="TEW65289.1"/>
    <property type="molecule type" value="Genomic_DNA"/>
</dbReference>